<proteinExistence type="predicted"/>
<evidence type="ECO:0000313" key="2">
    <source>
        <dbReference type="Proteomes" id="UP000035331"/>
    </source>
</evidence>
<reference evidence="2" key="1">
    <citation type="submission" date="2014-06" db="EMBL/GenBank/DDBJ databases">
        <title>The complete genome sequence of Methanosarcina barkeri CM1.</title>
        <authorList>
            <consortium name="Pastoral Greenhouse Gas Research Consortium"/>
            <person name="Lambie S.C."/>
            <person name="Leahy S.C."/>
            <person name="Kelly W.J."/>
            <person name="Li D."/>
            <person name="Reilly K."/>
            <person name="Attwood G.T."/>
            <person name="Altermann E."/>
        </authorList>
    </citation>
    <scope>NUCLEOTIDE SEQUENCE [LARGE SCALE GENOMIC DNA]</scope>
    <source>
        <strain evidence="2">CM1</strain>
    </source>
</reference>
<dbReference type="RefSeq" id="WP_048176565.1">
    <property type="nucleotide sequence ID" value="NZ_CP008746.1"/>
</dbReference>
<protein>
    <recommendedName>
        <fullName evidence="3">Gingipain domain-containing protein</fullName>
    </recommendedName>
</protein>
<dbReference type="EMBL" id="CP008746">
    <property type="protein sequence ID" value="AKJ38638.1"/>
    <property type="molecule type" value="Genomic_DNA"/>
</dbReference>
<dbReference type="PATRIC" id="fig|796385.3.peg.2004"/>
<dbReference type="Proteomes" id="UP000035331">
    <property type="component" value="Chromosome"/>
</dbReference>
<sequence length="90" mass="10144">MDERDGGFIFAGACKSAKYTDLGNAFINNGFDTYFGYEDNVNTLHNALFYSAFFDAATFTDALFLKQPTMQETKSKKSLEMQQMLPITDL</sequence>
<dbReference type="GeneID" id="24885296"/>
<reference evidence="1 2" key="2">
    <citation type="journal article" date="2015" name="Stand. Genomic Sci.">
        <title>The complete genome sequence of the rumen methanogen Methanosarcina barkeri CM1.</title>
        <authorList>
            <person name="Lambie S.C."/>
            <person name="Kelly W.J."/>
            <person name="Leahy S.C."/>
            <person name="Li D."/>
            <person name="Reilly K."/>
            <person name="McAllister T.A."/>
            <person name="Valle E.R."/>
            <person name="Attwood G.T."/>
            <person name="Altermann E."/>
        </authorList>
    </citation>
    <scope>NUCLEOTIDE SEQUENCE [LARGE SCALE GENOMIC DNA]</scope>
    <source>
        <strain evidence="1 2">CM1</strain>
    </source>
</reference>
<gene>
    <name evidence="1" type="ORF">MCM1_1600</name>
</gene>
<organism evidence="1 2">
    <name type="scientific">Methanosarcina barkeri CM1</name>
    <dbReference type="NCBI Taxonomy" id="796385"/>
    <lineage>
        <taxon>Archaea</taxon>
        <taxon>Methanobacteriati</taxon>
        <taxon>Methanobacteriota</taxon>
        <taxon>Stenosarchaea group</taxon>
        <taxon>Methanomicrobia</taxon>
        <taxon>Methanosarcinales</taxon>
        <taxon>Methanosarcinaceae</taxon>
        <taxon>Methanosarcina</taxon>
    </lineage>
</organism>
<evidence type="ECO:0000313" key="1">
    <source>
        <dbReference type="EMBL" id="AKJ38638.1"/>
    </source>
</evidence>
<evidence type="ECO:0008006" key="3">
    <source>
        <dbReference type="Google" id="ProtNLM"/>
    </source>
</evidence>
<name>A0A0G3CFC3_METBA</name>
<accession>A0A0G3CFC3</accession>
<dbReference type="AlphaFoldDB" id="A0A0G3CFC3"/>